<dbReference type="AlphaFoldDB" id="A0A0D0BQW1"/>
<accession>A0A0D0BQW1</accession>
<dbReference type="CDD" id="cd12087">
    <property type="entry name" value="TM_EGFR-like"/>
    <property type="match status" value="1"/>
</dbReference>
<gene>
    <name evidence="3" type="ORF">GYMLUDRAFT_246913</name>
</gene>
<dbReference type="HOGENOM" id="CLU_776238_0_0_1"/>
<sequence>MPCSENNRILCSIDLGGGLALGMDFAQIPFTVEADSVASATVVFDREDPSTFILVLQEEDFQGSNLPPIRLKTFTQLSPSETRIPFTFTPDENARYDIRSVVAQVAVPFPFSGSQAELDLGNIAFSDPIAVFQDDGEGFTTFVTATIFTPTKSTTQILTTVFSSLNGPTASLPDTIMMATMTSIATMYPNSESSSPGTTNAAGTTHKSNKPAIVGGVISGLVALFAGLFLFLIWNRRRRSTVHAPVQNDSGETSGTISPFVYLEALGDNLSTQKPRLQAISNGIGASENPENLQETSSMIVNLGVSSRTRLYRKAPPASTPPETVPQNLIVELQDRDADPGQPELSAQAESLIDEPGSTDEDEYNNIMDTVDAGRTGDIRTGIRRWNTMSAITVRHTDSGFRVSIGGIPGREITEFPPDYSSN</sequence>
<proteinExistence type="predicted"/>
<keyword evidence="4" id="KW-1185">Reference proteome</keyword>
<keyword evidence="2" id="KW-1133">Transmembrane helix</keyword>
<name>A0A0D0BQW1_9AGAR</name>
<evidence type="ECO:0000313" key="4">
    <source>
        <dbReference type="Proteomes" id="UP000053593"/>
    </source>
</evidence>
<dbReference type="Proteomes" id="UP000053593">
    <property type="component" value="Unassembled WGS sequence"/>
</dbReference>
<organism evidence="3 4">
    <name type="scientific">Collybiopsis luxurians FD-317 M1</name>
    <dbReference type="NCBI Taxonomy" id="944289"/>
    <lineage>
        <taxon>Eukaryota</taxon>
        <taxon>Fungi</taxon>
        <taxon>Dikarya</taxon>
        <taxon>Basidiomycota</taxon>
        <taxon>Agaricomycotina</taxon>
        <taxon>Agaricomycetes</taxon>
        <taxon>Agaricomycetidae</taxon>
        <taxon>Agaricales</taxon>
        <taxon>Marasmiineae</taxon>
        <taxon>Omphalotaceae</taxon>
        <taxon>Collybiopsis</taxon>
        <taxon>Collybiopsis luxurians</taxon>
    </lineage>
</organism>
<keyword evidence="2" id="KW-0472">Membrane</keyword>
<evidence type="ECO:0000256" key="2">
    <source>
        <dbReference type="SAM" id="Phobius"/>
    </source>
</evidence>
<evidence type="ECO:0000313" key="3">
    <source>
        <dbReference type="EMBL" id="KIK57566.1"/>
    </source>
</evidence>
<feature type="region of interest" description="Disordered" evidence="1">
    <location>
        <begin position="338"/>
        <end position="361"/>
    </location>
</feature>
<keyword evidence="2" id="KW-0812">Transmembrane</keyword>
<dbReference type="EMBL" id="KN834790">
    <property type="protein sequence ID" value="KIK57566.1"/>
    <property type="molecule type" value="Genomic_DNA"/>
</dbReference>
<protein>
    <submittedName>
        <fullName evidence="3">Uncharacterized protein</fullName>
    </submittedName>
</protein>
<reference evidence="3 4" key="1">
    <citation type="submission" date="2014-04" db="EMBL/GenBank/DDBJ databases">
        <title>Evolutionary Origins and Diversification of the Mycorrhizal Mutualists.</title>
        <authorList>
            <consortium name="DOE Joint Genome Institute"/>
            <consortium name="Mycorrhizal Genomics Consortium"/>
            <person name="Kohler A."/>
            <person name="Kuo A."/>
            <person name="Nagy L.G."/>
            <person name="Floudas D."/>
            <person name="Copeland A."/>
            <person name="Barry K.W."/>
            <person name="Cichocki N."/>
            <person name="Veneault-Fourrey C."/>
            <person name="LaButti K."/>
            <person name="Lindquist E.A."/>
            <person name="Lipzen A."/>
            <person name="Lundell T."/>
            <person name="Morin E."/>
            <person name="Murat C."/>
            <person name="Riley R."/>
            <person name="Ohm R."/>
            <person name="Sun H."/>
            <person name="Tunlid A."/>
            <person name="Henrissat B."/>
            <person name="Grigoriev I.V."/>
            <person name="Hibbett D.S."/>
            <person name="Martin F."/>
        </authorList>
    </citation>
    <scope>NUCLEOTIDE SEQUENCE [LARGE SCALE GENOMIC DNA]</scope>
    <source>
        <strain evidence="3 4">FD-317 M1</strain>
    </source>
</reference>
<feature type="transmembrane region" description="Helical" evidence="2">
    <location>
        <begin position="212"/>
        <end position="234"/>
    </location>
</feature>
<evidence type="ECO:0000256" key="1">
    <source>
        <dbReference type="SAM" id="MobiDB-lite"/>
    </source>
</evidence>